<dbReference type="EMBL" id="JAXOFX010000012">
    <property type="protein sequence ID" value="MDZ5473323.1"/>
    <property type="molecule type" value="Genomic_DNA"/>
</dbReference>
<evidence type="ECO:0000256" key="3">
    <source>
        <dbReference type="ARBA" id="ARBA00022475"/>
    </source>
</evidence>
<feature type="transmembrane region" description="Helical" evidence="7">
    <location>
        <begin position="24"/>
        <end position="44"/>
    </location>
</feature>
<reference evidence="10 11" key="1">
    <citation type="submission" date="2023-11" db="EMBL/GenBank/DDBJ databases">
        <title>Bacillus jintuensis, isolated from a mudflat on the Beibu Gulf coast.</title>
        <authorList>
            <person name="Li M."/>
        </authorList>
    </citation>
    <scope>NUCLEOTIDE SEQUENCE [LARGE SCALE GENOMIC DNA]</scope>
    <source>
        <strain evidence="10 11">31A1R</strain>
    </source>
</reference>
<evidence type="ECO:0000256" key="6">
    <source>
        <dbReference type="ARBA" id="ARBA00023136"/>
    </source>
</evidence>
<dbReference type="InterPro" id="IPR003856">
    <property type="entry name" value="LPS_length_determ_N"/>
</dbReference>
<dbReference type="InterPro" id="IPR032807">
    <property type="entry name" value="GNVR"/>
</dbReference>
<evidence type="ECO:0000256" key="2">
    <source>
        <dbReference type="ARBA" id="ARBA00006683"/>
    </source>
</evidence>
<evidence type="ECO:0000256" key="4">
    <source>
        <dbReference type="ARBA" id="ARBA00022692"/>
    </source>
</evidence>
<comment type="subcellular location">
    <subcellularLocation>
        <location evidence="1">Cell membrane</location>
        <topology evidence="1">Multi-pass membrane protein</topology>
    </subcellularLocation>
</comment>
<feature type="domain" description="Polysaccharide chain length determinant N-terminal" evidence="8">
    <location>
        <begin position="9"/>
        <end position="96"/>
    </location>
</feature>
<keyword evidence="3" id="KW-1003">Cell membrane</keyword>
<keyword evidence="6 7" id="KW-0472">Membrane</keyword>
<evidence type="ECO:0000256" key="5">
    <source>
        <dbReference type="ARBA" id="ARBA00022989"/>
    </source>
</evidence>
<dbReference type="Pfam" id="PF02706">
    <property type="entry name" value="Wzz"/>
    <property type="match status" value="1"/>
</dbReference>
<keyword evidence="5 7" id="KW-1133">Transmembrane helix</keyword>
<evidence type="ECO:0000259" key="8">
    <source>
        <dbReference type="Pfam" id="PF02706"/>
    </source>
</evidence>
<comment type="similarity">
    <text evidence="2">Belongs to the CpsC/CapA family.</text>
</comment>
<gene>
    <name evidence="10" type="ORF">SM124_16515</name>
</gene>
<feature type="domain" description="Tyrosine-protein kinase G-rich" evidence="9">
    <location>
        <begin position="144"/>
        <end position="195"/>
    </location>
</feature>
<accession>A0ABU5J1L9</accession>
<evidence type="ECO:0000256" key="7">
    <source>
        <dbReference type="SAM" id="Phobius"/>
    </source>
</evidence>
<dbReference type="PANTHER" id="PTHR32309">
    <property type="entry name" value="TYROSINE-PROTEIN KINASE"/>
    <property type="match status" value="1"/>
</dbReference>
<comment type="caution">
    <text evidence="10">The sequence shown here is derived from an EMBL/GenBank/DDBJ whole genome shotgun (WGS) entry which is preliminary data.</text>
</comment>
<evidence type="ECO:0000313" key="10">
    <source>
        <dbReference type="EMBL" id="MDZ5473323.1"/>
    </source>
</evidence>
<keyword evidence="11" id="KW-1185">Reference proteome</keyword>
<dbReference type="Pfam" id="PF13807">
    <property type="entry name" value="GNVR"/>
    <property type="match status" value="1"/>
</dbReference>
<keyword evidence="4 7" id="KW-0812">Transmembrane</keyword>
<organism evidence="10 11">
    <name type="scientific">Robertmurraya mangrovi</name>
    <dbReference type="NCBI Taxonomy" id="3098077"/>
    <lineage>
        <taxon>Bacteria</taxon>
        <taxon>Bacillati</taxon>
        <taxon>Bacillota</taxon>
        <taxon>Bacilli</taxon>
        <taxon>Bacillales</taxon>
        <taxon>Bacillaceae</taxon>
        <taxon>Robertmurraya</taxon>
    </lineage>
</organism>
<evidence type="ECO:0000256" key="1">
    <source>
        <dbReference type="ARBA" id="ARBA00004651"/>
    </source>
</evidence>
<dbReference type="Proteomes" id="UP001290455">
    <property type="component" value="Unassembled WGS sequence"/>
</dbReference>
<evidence type="ECO:0000259" key="9">
    <source>
        <dbReference type="Pfam" id="PF13807"/>
    </source>
</evidence>
<feature type="transmembrane region" description="Helical" evidence="7">
    <location>
        <begin position="176"/>
        <end position="197"/>
    </location>
</feature>
<name>A0ABU5J1L9_9BACI</name>
<sequence>MEDLMDDILNIKTIFNILLKRWKLILLLILFTATTSGSITFFLIKPIYQASTQILVNQKDSERLDVTQLRGNIDLINTYSVIIKSPAILDVVIKELELPYNADYLNRNIMINSHENSQVFSITVQDTNPGRAVVIANSVSETFQKEIKGIMNVDNVSILAKAVLKEEPIPVKPKPLMNIAMAAFVGLMLGIVISYLLEFLDNTLKDGQDVEAYLELPVLGSIQRLPKQKDINIHSIPNMGDETLGV</sequence>
<dbReference type="InterPro" id="IPR050445">
    <property type="entry name" value="Bact_polysacc_biosynth/exp"/>
</dbReference>
<proteinExistence type="inferred from homology"/>
<evidence type="ECO:0000313" key="11">
    <source>
        <dbReference type="Proteomes" id="UP001290455"/>
    </source>
</evidence>
<protein>
    <submittedName>
        <fullName evidence="10">Wzz/FepE/Etk N-terminal domain-containing protein</fullName>
    </submittedName>
</protein>
<dbReference type="PANTHER" id="PTHR32309:SF13">
    <property type="entry name" value="FERRIC ENTEROBACTIN TRANSPORT PROTEIN FEPE"/>
    <property type="match status" value="1"/>
</dbReference>